<dbReference type="PIRSF" id="PIRSF017340">
    <property type="entry name" value="Nudix_hydro"/>
    <property type="match status" value="1"/>
</dbReference>
<name>A0ABT0X7E2_9ACTN</name>
<dbReference type="GO" id="GO:0016787">
    <property type="term" value="F:hydrolase activity"/>
    <property type="evidence" value="ECO:0007669"/>
    <property type="project" value="UniProtKB-KW"/>
</dbReference>
<accession>A0ABT0X7E2</accession>
<comment type="cofactor">
    <cofactor evidence="1">
        <name>Mg(2+)</name>
        <dbReference type="ChEBI" id="CHEBI:18420"/>
    </cofactor>
</comment>
<dbReference type="InterPro" id="IPR024195">
    <property type="entry name" value="NUDIX_hydrolase_YfcD_pred"/>
</dbReference>
<dbReference type="RefSeq" id="WP_251414397.1">
    <property type="nucleotide sequence ID" value="NZ_JAMQGM010000027.1"/>
</dbReference>
<comment type="caution">
    <text evidence="6">The sequence shown here is derived from an EMBL/GenBank/DDBJ whole genome shotgun (WGS) entry which is preliminary data.</text>
</comment>
<evidence type="ECO:0000256" key="1">
    <source>
        <dbReference type="ARBA" id="ARBA00001946"/>
    </source>
</evidence>
<evidence type="ECO:0000256" key="5">
    <source>
        <dbReference type="ARBA" id="ARBA00022842"/>
    </source>
</evidence>
<keyword evidence="7" id="KW-1185">Reference proteome</keyword>
<sequence length="162" mass="18559">MDGPAHRDADELLDIVDDEDCVVGHAPRGEATVRRLCHRAVAVRVRDGQGRQFVHRRTAAKLLFPSRYDMFVGGVVGAGESYDAVPAPTPLFTFRYESPEHLWWLRVYEVRCDQPVAPQPEEVAWHAFLTDEELERRLDEWEWVPEGLEAHHRAAGHPYPPQ</sequence>
<comment type="similarity">
    <text evidence="2">Belongs to the Nudix hydrolase family.</text>
</comment>
<dbReference type="PANTHER" id="PTHR10885">
    <property type="entry name" value="ISOPENTENYL-DIPHOSPHATE DELTA-ISOMERASE"/>
    <property type="match status" value="1"/>
</dbReference>
<dbReference type="InterPro" id="IPR015797">
    <property type="entry name" value="NUDIX_hydrolase-like_dom_sf"/>
</dbReference>
<gene>
    <name evidence="6" type="ORF">M1E25_12810</name>
</gene>
<organism evidence="6 7">
    <name type="scientific">Streptomyces meridianus</name>
    <dbReference type="NCBI Taxonomy" id="2938945"/>
    <lineage>
        <taxon>Bacteria</taxon>
        <taxon>Bacillati</taxon>
        <taxon>Actinomycetota</taxon>
        <taxon>Actinomycetes</taxon>
        <taxon>Kitasatosporales</taxon>
        <taxon>Streptomycetaceae</taxon>
        <taxon>Streptomyces</taxon>
    </lineage>
</organism>
<dbReference type="Proteomes" id="UP001167160">
    <property type="component" value="Unassembled WGS sequence"/>
</dbReference>
<evidence type="ECO:0000256" key="3">
    <source>
        <dbReference type="ARBA" id="ARBA00022723"/>
    </source>
</evidence>
<dbReference type="SUPFAM" id="SSF55811">
    <property type="entry name" value="Nudix"/>
    <property type="match status" value="1"/>
</dbReference>
<evidence type="ECO:0000313" key="7">
    <source>
        <dbReference type="Proteomes" id="UP001167160"/>
    </source>
</evidence>
<protein>
    <submittedName>
        <fullName evidence="6">NUDIX hydrolase</fullName>
    </submittedName>
</protein>
<keyword evidence="5" id="KW-0460">Magnesium</keyword>
<proteinExistence type="inferred from homology"/>
<reference evidence="6" key="1">
    <citation type="journal article" date="2023" name="Int. J. Syst. Evol. Microbiol.">
        <title>Streptomyces meridianus sp. nov. isolated from brackish water of the Tagus estuary in Alcochete, Portugal.</title>
        <authorList>
            <person name="Santos J.D.N."/>
            <person name="Klimek D."/>
            <person name="Calusinska M."/>
            <person name="Lobo Da Cunha A."/>
            <person name="Catita J."/>
            <person name="Goncalves H."/>
            <person name="Gonzalez I."/>
            <person name="Reyes F."/>
            <person name="Lage O.M."/>
        </authorList>
    </citation>
    <scope>NUCLEOTIDE SEQUENCE</scope>
    <source>
        <strain evidence="6">MTZ3.1</strain>
    </source>
</reference>
<keyword evidence="3" id="KW-0479">Metal-binding</keyword>
<evidence type="ECO:0000256" key="2">
    <source>
        <dbReference type="ARBA" id="ARBA00005582"/>
    </source>
</evidence>
<keyword evidence="4 6" id="KW-0378">Hydrolase</keyword>
<evidence type="ECO:0000256" key="4">
    <source>
        <dbReference type="ARBA" id="ARBA00022801"/>
    </source>
</evidence>
<dbReference type="Gene3D" id="3.90.79.10">
    <property type="entry name" value="Nucleoside Triphosphate Pyrophosphohydrolase"/>
    <property type="match status" value="2"/>
</dbReference>
<dbReference type="EMBL" id="JAMQGM010000027">
    <property type="protein sequence ID" value="MCM2578225.1"/>
    <property type="molecule type" value="Genomic_DNA"/>
</dbReference>
<evidence type="ECO:0000313" key="6">
    <source>
        <dbReference type="EMBL" id="MCM2578225.1"/>
    </source>
</evidence>
<dbReference type="PANTHER" id="PTHR10885:SF0">
    <property type="entry name" value="ISOPENTENYL-DIPHOSPHATE DELTA-ISOMERASE"/>
    <property type="match status" value="1"/>
</dbReference>